<feature type="region of interest" description="Disordered" evidence="1">
    <location>
        <begin position="1"/>
        <end position="21"/>
    </location>
</feature>
<name>A0A0E9VZ54_ANGAN</name>
<evidence type="ECO:0000313" key="2">
    <source>
        <dbReference type="EMBL" id="JAH82600.1"/>
    </source>
</evidence>
<organism evidence="2">
    <name type="scientific">Anguilla anguilla</name>
    <name type="common">European freshwater eel</name>
    <name type="synonym">Muraena anguilla</name>
    <dbReference type="NCBI Taxonomy" id="7936"/>
    <lineage>
        <taxon>Eukaryota</taxon>
        <taxon>Metazoa</taxon>
        <taxon>Chordata</taxon>
        <taxon>Craniata</taxon>
        <taxon>Vertebrata</taxon>
        <taxon>Euteleostomi</taxon>
        <taxon>Actinopterygii</taxon>
        <taxon>Neopterygii</taxon>
        <taxon>Teleostei</taxon>
        <taxon>Anguilliformes</taxon>
        <taxon>Anguillidae</taxon>
        <taxon>Anguilla</taxon>
    </lineage>
</organism>
<protein>
    <submittedName>
        <fullName evidence="2">Uncharacterized protein</fullName>
    </submittedName>
</protein>
<proteinExistence type="predicted"/>
<accession>A0A0E9VZ54</accession>
<reference evidence="2" key="2">
    <citation type="journal article" date="2015" name="Fish Shellfish Immunol.">
        <title>Early steps in the European eel (Anguilla anguilla)-Vibrio vulnificus interaction in the gills: Role of the RtxA13 toxin.</title>
        <authorList>
            <person name="Callol A."/>
            <person name="Pajuelo D."/>
            <person name="Ebbesson L."/>
            <person name="Teles M."/>
            <person name="MacKenzie S."/>
            <person name="Amaro C."/>
        </authorList>
    </citation>
    <scope>NUCLEOTIDE SEQUENCE</scope>
</reference>
<dbReference type="AlphaFoldDB" id="A0A0E9VZ54"/>
<evidence type="ECO:0000256" key="1">
    <source>
        <dbReference type="SAM" id="MobiDB-lite"/>
    </source>
</evidence>
<sequence length="21" mass="2472">MTVIGRHSRNQFPKFMQLHSG</sequence>
<dbReference type="EMBL" id="GBXM01025977">
    <property type="protein sequence ID" value="JAH82600.1"/>
    <property type="molecule type" value="Transcribed_RNA"/>
</dbReference>
<reference evidence="2" key="1">
    <citation type="submission" date="2014-11" db="EMBL/GenBank/DDBJ databases">
        <authorList>
            <person name="Amaro Gonzalez C."/>
        </authorList>
    </citation>
    <scope>NUCLEOTIDE SEQUENCE</scope>
</reference>